<dbReference type="EMBL" id="KQ243600">
    <property type="protein sequence ID" value="KNC75477.1"/>
    <property type="molecule type" value="Genomic_DNA"/>
</dbReference>
<dbReference type="PROSITE" id="PS50005">
    <property type="entry name" value="TPR"/>
    <property type="match status" value="1"/>
</dbReference>
<evidence type="ECO:0000256" key="2">
    <source>
        <dbReference type="ARBA" id="ARBA00022737"/>
    </source>
</evidence>
<accession>A0A0L0FFC1</accession>
<feature type="non-terminal residue" evidence="9">
    <location>
        <position position="449"/>
    </location>
</feature>
<keyword evidence="3" id="KW-0498">Mitosis</keyword>
<feature type="region of interest" description="Disordered" evidence="8">
    <location>
        <begin position="166"/>
        <end position="253"/>
    </location>
</feature>
<gene>
    <name evidence="9" type="ORF">SARC_11998</name>
</gene>
<organism evidence="9 10">
    <name type="scientific">Sphaeroforma arctica JP610</name>
    <dbReference type="NCBI Taxonomy" id="667725"/>
    <lineage>
        <taxon>Eukaryota</taxon>
        <taxon>Ichthyosporea</taxon>
        <taxon>Ichthyophonida</taxon>
        <taxon>Sphaeroforma</taxon>
    </lineage>
</organism>
<feature type="region of interest" description="Disordered" evidence="8">
    <location>
        <begin position="1"/>
        <end position="34"/>
    </location>
</feature>
<dbReference type="GO" id="GO:0005737">
    <property type="term" value="C:cytoplasm"/>
    <property type="evidence" value="ECO:0007669"/>
    <property type="project" value="TreeGrafter"/>
</dbReference>
<feature type="compositionally biased region" description="Polar residues" evidence="8">
    <location>
        <begin position="98"/>
        <end position="130"/>
    </location>
</feature>
<dbReference type="SUPFAM" id="SSF48452">
    <property type="entry name" value="TPR-like"/>
    <property type="match status" value="1"/>
</dbReference>
<dbReference type="STRING" id="667725.A0A0L0FFC1"/>
<keyword evidence="1" id="KW-0132">Cell division</keyword>
<evidence type="ECO:0000256" key="6">
    <source>
        <dbReference type="ARBA" id="ARBA00023306"/>
    </source>
</evidence>
<evidence type="ECO:0000256" key="8">
    <source>
        <dbReference type="SAM" id="MobiDB-lite"/>
    </source>
</evidence>
<dbReference type="OrthoDB" id="10006270at2759"/>
<evidence type="ECO:0000256" key="1">
    <source>
        <dbReference type="ARBA" id="ARBA00022618"/>
    </source>
</evidence>
<evidence type="ECO:0000256" key="4">
    <source>
        <dbReference type="ARBA" id="ARBA00022786"/>
    </source>
</evidence>
<reference evidence="9 10" key="1">
    <citation type="submission" date="2011-02" db="EMBL/GenBank/DDBJ databases">
        <title>The Genome Sequence of Sphaeroforma arctica JP610.</title>
        <authorList>
            <consortium name="The Broad Institute Genome Sequencing Platform"/>
            <person name="Russ C."/>
            <person name="Cuomo C."/>
            <person name="Young S.K."/>
            <person name="Zeng Q."/>
            <person name="Gargeya S."/>
            <person name="Alvarado L."/>
            <person name="Berlin A."/>
            <person name="Chapman S.B."/>
            <person name="Chen Z."/>
            <person name="Freedman E."/>
            <person name="Gellesch M."/>
            <person name="Goldberg J."/>
            <person name="Griggs A."/>
            <person name="Gujja S."/>
            <person name="Heilman E."/>
            <person name="Heiman D."/>
            <person name="Howarth C."/>
            <person name="Mehta T."/>
            <person name="Neiman D."/>
            <person name="Pearson M."/>
            <person name="Roberts A."/>
            <person name="Saif S."/>
            <person name="Shea T."/>
            <person name="Shenoy N."/>
            <person name="Sisk P."/>
            <person name="Stolte C."/>
            <person name="Sykes S."/>
            <person name="White J."/>
            <person name="Yandava C."/>
            <person name="Burger G."/>
            <person name="Gray M.W."/>
            <person name="Holland P.W.H."/>
            <person name="King N."/>
            <person name="Lang F.B.F."/>
            <person name="Roger A.J."/>
            <person name="Ruiz-Trillo I."/>
            <person name="Haas B."/>
            <person name="Nusbaum C."/>
            <person name="Birren B."/>
        </authorList>
    </citation>
    <scope>NUCLEOTIDE SEQUENCE [LARGE SCALE GENOMIC DNA]</scope>
    <source>
        <strain evidence="9 10">JP610</strain>
    </source>
</reference>
<keyword evidence="4" id="KW-0833">Ubl conjugation pathway</keyword>
<dbReference type="Gene3D" id="1.25.40.10">
    <property type="entry name" value="Tetratricopeptide repeat domain"/>
    <property type="match status" value="1"/>
</dbReference>
<feature type="compositionally biased region" description="Polar residues" evidence="8">
    <location>
        <begin position="195"/>
        <end position="218"/>
    </location>
</feature>
<keyword evidence="6" id="KW-0131">Cell cycle</keyword>
<dbReference type="Proteomes" id="UP000054560">
    <property type="component" value="Unassembled WGS sequence"/>
</dbReference>
<feature type="repeat" description="TPR" evidence="7">
    <location>
        <begin position="372"/>
        <end position="405"/>
    </location>
</feature>
<sequence>MSASHSRSSLDADSNACASANANGSSTRTSLPGLGFEDKELCTRRSMDTYTRTYAHTQPRSNIRLSFSGANLDVERERERERETGSPHTPARIHAHASVNTPNIHTHTQPHTNAHTPTHLHSQQRTSASRSVHAGVVSPVDMGFGGYLRDASAFGTSGRLVANSAASGTKHSDSSFSRNSSTCKGKQGALHHHSSTSVSHNQYTTDGFNNQGSSSMGKNENLENRNGDFGEECRGTGSDSIAAGPGADAASSDVPRVVAKLRRTRKQCQDRRLLPSAVYWAEKALTASKGDWDDLYWLAHLYLETAQYSQVIHLLDAHSDCLRHPACRYLLAKAHAQCEAWDNVLSILEDPIECRREDARKQYTFSSWNSSSAIHLLRGEAYKAKDRVNPAIQCFKAAVRADPYCHEAFRILTSNYYLDQSEEQELFNHMLRQCDDEGRDTLRFLYGGM</sequence>
<keyword evidence="10" id="KW-1185">Reference proteome</keyword>
<dbReference type="RefSeq" id="XP_014149379.1">
    <property type="nucleotide sequence ID" value="XM_014293904.1"/>
</dbReference>
<feature type="compositionally biased region" description="Low complexity" evidence="8">
    <location>
        <begin position="9"/>
        <end position="26"/>
    </location>
</feature>
<dbReference type="PANTHER" id="PTHR12558">
    <property type="entry name" value="CELL DIVISION CYCLE 16,23,27"/>
    <property type="match status" value="1"/>
</dbReference>
<dbReference type="GO" id="GO:0016567">
    <property type="term" value="P:protein ubiquitination"/>
    <property type="evidence" value="ECO:0007669"/>
    <property type="project" value="TreeGrafter"/>
</dbReference>
<feature type="compositionally biased region" description="Low complexity" evidence="8">
    <location>
        <begin position="237"/>
        <end position="253"/>
    </location>
</feature>
<evidence type="ECO:0000256" key="5">
    <source>
        <dbReference type="ARBA" id="ARBA00022803"/>
    </source>
</evidence>
<name>A0A0L0FFC1_9EUKA</name>
<dbReference type="AlphaFoldDB" id="A0A0L0FFC1"/>
<evidence type="ECO:0000313" key="10">
    <source>
        <dbReference type="Proteomes" id="UP000054560"/>
    </source>
</evidence>
<dbReference type="GO" id="GO:0031145">
    <property type="term" value="P:anaphase-promoting complex-dependent catabolic process"/>
    <property type="evidence" value="ECO:0007669"/>
    <property type="project" value="TreeGrafter"/>
</dbReference>
<feature type="compositionally biased region" description="Basic and acidic residues" evidence="8">
    <location>
        <begin position="220"/>
        <end position="234"/>
    </location>
</feature>
<feature type="region of interest" description="Disordered" evidence="8">
    <location>
        <begin position="66"/>
        <end position="132"/>
    </location>
</feature>
<dbReference type="PANTHER" id="PTHR12558:SF9">
    <property type="entry name" value="CELL DIVISION CYCLE PROTEIN 16 HOMOLOG"/>
    <property type="match status" value="1"/>
</dbReference>
<keyword evidence="5 7" id="KW-0802">TPR repeat</keyword>
<keyword evidence="2" id="KW-0677">Repeat</keyword>
<evidence type="ECO:0000256" key="7">
    <source>
        <dbReference type="PROSITE-ProRule" id="PRU00339"/>
    </source>
</evidence>
<protein>
    <submittedName>
        <fullName evidence="9">Uncharacterized protein</fullName>
    </submittedName>
</protein>
<feature type="compositionally biased region" description="Basic and acidic residues" evidence="8">
    <location>
        <begin position="73"/>
        <end position="85"/>
    </location>
</feature>
<dbReference type="GO" id="GO:0005680">
    <property type="term" value="C:anaphase-promoting complex"/>
    <property type="evidence" value="ECO:0007669"/>
    <property type="project" value="TreeGrafter"/>
</dbReference>
<feature type="compositionally biased region" description="Polar residues" evidence="8">
    <location>
        <begin position="166"/>
        <end position="184"/>
    </location>
</feature>
<evidence type="ECO:0000313" key="9">
    <source>
        <dbReference type="EMBL" id="KNC75477.1"/>
    </source>
</evidence>
<dbReference type="InterPro" id="IPR011990">
    <property type="entry name" value="TPR-like_helical_dom_sf"/>
</dbReference>
<proteinExistence type="predicted"/>
<dbReference type="Pfam" id="PF12895">
    <property type="entry name" value="ANAPC3"/>
    <property type="match status" value="1"/>
</dbReference>
<dbReference type="GeneID" id="25912502"/>
<dbReference type="GO" id="GO:0045842">
    <property type="term" value="P:positive regulation of mitotic metaphase/anaphase transition"/>
    <property type="evidence" value="ECO:0007669"/>
    <property type="project" value="TreeGrafter"/>
</dbReference>
<evidence type="ECO:0000256" key="3">
    <source>
        <dbReference type="ARBA" id="ARBA00022776"/>
    </source>
</evidence>
<dbReference type="InterPro" id="IPR019734">
    <property type="entry name" value="TPR_rpt"/>
</dbReference>
<dbReference type="GO" id="GO:0051301">
    <property type="term" value="P:cell division"/>
    <property type="evidence" value="ECO:0007669"/>
    <property type="project" value="UniProtKB-KW"/>
</dbReference>
<dbReference type="eggNOG" id="KOG1173">
    <property type="taxonomic scope" value="Eukaryota"/>
</dbReference>